<proteinExistence type="predicted"/>
<organism evidence="1">
    <name type="scientific">bioreactor metagenome</name>
    <dbReference type="NCBI Taxonomy" id="1076179"/>
    <lineage>
        <taxon>unclassified sequences</taxon>
        <taxon>metagenomes</taxon>
        <taxon>ecological metagenomes</taxon>
    </lineage>
</organism>
<dbReference type="EMBL" id="VSSQ01005909">
    <property type="protein sequence ID" value="MPM30855.1"/>
    <property type="molecule type" value="Genomic_DNA"/>
</dbReference>
<reference evidence="1" key="1">
    <citation type="submission" date="2019-08" db="EMBL/GenBank/DDBJ databases">
        <authorList>
            <person name="Kucharzyk K."/>
            <person name="Murdoch R.W."/>
            <person name="Higgins S."/>
            <person name="Loffler F."/>
        </authorList>
    </citation>
    <scope>NUCLEOTIDE SEQUENCE</scope>
</reference>
<dbReference type="AlphaFoldDB" id="A0A644YQH7"/>
<comment type="caution">
    <text evidence="1">The sequence shown here is derived from an EMBL/GenBank/DDBJ whole genome shotgun (WGS) entry which is preliminary data.</text>
</comment>
<evidence type="ECO:0000313" key="1">
    <source>
        <dbReference type="EMBL" id="MPM30855.1"/>
    </source>
</evidence>
<accession>A0A644YQH7</accession>
<protein>
    <submittedName>
        <fullName evidence="1">Uncharacterized protein</fullName>
    </submittedName>
</protein>
<name>A0A644YQH7_9ZZZZ</name>
<sequence>MEKMNTLVQSLLRTEKEEISNLQRINAALLQMYKISVGGYLTVLPKMVDIFYSNLESKPSFVDVNMQCMFDSRTTNKEIWPLQSNRFGKLYFHQQGYGGVDLCLSDSAGYCLCATLKAAVINGEEIWSQRRIKDRILEIICEHECLLPDIPGKQQLIEKFNGPASPQVLVLREAPEQERGFVYNVPRSGIRRADKNSKAPLSSFIDLWNKKLMINNVQKIILYMEAHPDEKDVIKVLRERNFSYIPTGIRIRYGLGNKARIN</sequence>
<gene>
    <name evidence="1" type="ORF">SDC9_77406</name>
</gene>